<evidence type="ECO:0000313" key="5">
    <source>
        <dbReference type="EMBL" id="PJE36474.1"/>
    </source>
</evidence>
<protein>
    <recommendedName>
        <fullName evidence="1">Thioredoxin reductase</fullName>
    </recommendedName>
</protein>
<dbReference type="Proteomes" id="UP000231553">
    <property type="component" value="Unassembled WGS sequence"/>
</dbReference>
<name>A0A2M8J128_9RHOB</name>
<dbReference type="PRINTS" id="PR00368">
    <property type="entry name" value="FADPNR"/>
</dbReference>
<dbReference type="InterPro" id="IPR036188">
    <property type="entry name" value="FAD/NAD-bd_sf"/>
</dbReference>
<dbReference type="InterPro" id="IPR023753">
    <property type="entry name" value="FAD/NAD-binding_dom"/>
</dbReference>
<reference evidence="5 6" key="1">
    <citation type="journal article" date="2018" name="Int. J. Syst. Evol. Microbiol.">
        <title>Pseudooceanicola lipolyticus sp. nov., a marine alphaproteobacterium, reclassification of Oceanicola flagellatus as Pseudooceanicola flagellatus comb. nov. and emended description of the genus Pseudooceanicola.</title>
        <authorList>
            <person name="Huang M.-M."/>
            <person name="Guo L.-L."/>
            <person name="Wu Y.-H."/>
            <person name="Lai Q.-L."/>
            <person name="Shao Z.-Z."/>
            <person name="Wang C.-S."/>
            <person name="Wu M."/>
            <person name="Xu X.-W."/>
        </authorList>
    </citation>
    <scope>NUCLEOTIDE SEQUENCE [LARGE SCALE GENOMIC DNA]</scope>
    <source>
        <strain evidence="5 6">157</strain>
    </source>
</reference>
<accession>A0A2M8J128</accession>
<feature type="domain" description="FAD/NAD(P)-binding" evidence="4">
    <location>
        <begin position="3"/>
        <end position="267"/>
    </location>
</feature>
<organism evidence="5 6">
    <name type="scientific">Pseudooceanicola lipolyticus</name>
    <dbReference type="NCBI Taxonomy" id="2029104"/>
    <lineage>
        <taxon>Bacteria</taxon>
        <taxon>Pseudomonadati</taxon>
        <taxon>Pseudomonadota</taxon>
        <taxon>Alphaproteobacteria</taxon>
        <taxon>Rhodobacterales</taxon>
        <taxon>Paracoccaceae</taxon>
        <taxon>Pseudooceanicola</taxon>
    </lineage>
</organism>
<dbReference type="EMBL" id="PGTB01000041">
    <property type="protein sequence ID" value="PJE36474.1"/>
    <property type="molecule type" value="Genomic_DNA"/>
</dbReference>
<proteinExistence type="predicted"/>
<keyword evidence="3" id="KW-0560">Oxidoreductase</keyword>
<comment type="caution">
    <text evidence="5">The sequence shown here is derived from an EMBL/GenBank/DDBJ whole genome shotgun (WGS) entry which is preliminary data.</text>
</comment>
<dbReference type="Gene3D" id="3.50.50.60">
    <property type="entry name" value="FAD/NAD(P)-binding domain"/>
    <property type="match status" value="2"/>
</dbReference>
<dbReference type="InterPro" id="IPR050097">
    <property type="entry name" value="Ferredoxin-NADP_redctase_2"/>
</dbReference>
<evidence type="ECO:0000256" key="2">
    <source>
        <dbReference type="ARBA" id="ARBA00022630"/>
    </source>
</evidence>
<dbReference type="SUPFAM" id="SSF51905">
    <property type="entry name" value="FAD/NAD(P)-binding domain"/>
    <property type="match status" value="1"/>
</dbReference>
<evidence type="ECO:0000256" key="1">
    <source>
        <dbReference type="ARBA" id="ARBA00018719"/>
    </source>
</evidence>
<dbReference type="GO" id="GO:0016491">
    <property type="term" value="F:oxidoreductase activity"/>
    <property type="evidence" value="ECO:0007669"/>
    <property type="project" value="UniProtKB-KW"/>
</dbReference>
<evidence type="ECO:0000256" key="3">
    <source>
        <dbReference type="ARBA" id="ARBA00023002"/>
    </source>
</evidence>
<evidence type="ECO:0000313" key="6">
    <source>
        <dbReference type="Proteomes" id="UP000231553"/>
    </source>
</evidence>
<dbReference type="Pfam" id="PF07992">
    <property type="entry name" value="Pyr_redox_2"/>
    <property type="match status" value="1"/>
</dbReference>
<sequence length="305" mass="31841">MIDTAIVGGSFAGLSAALQLCRASRSVVVIDDGRPRNRTSPAAHGIPGWDGVAPAEILARFRADLSAYPTARIVEGRVVAVKGGLDTFTLSTDAGQEVQARRIILAHGLRDRLPELPGLAEGWGRTVLHCPYCHGYEVKGRPLAVLASSAMAAHQAQILRADWSDDVTLLVNGAEGLDIAALEAAGIKIERRKPVSIAGEDTVQLRLADGPEAEFAALFLAPAVDLSGTPAETLGVGLADGPMGPFVRVGPMQQTDIAGVFAAGDLSSPMWNLNFAVGDGTRAGIGCHQSLLFPDFIQPLEKAAA</sequence>
<keyword evidence="6" id="KW-1185">Reference proteome</keyword>
<dbReference type="RefSeq" id="WP_100162719.1">
    <property type="nucleotide sequence ID" value="NZ_PGTB01000041.1"/>
</dbReference>
<gene>
    <name evidence="5" type="ORF">CVM52_11915</name>
</gene>
<dbReference type="PRINTS" id="PR00469">
    <property type="entry name" value="PNDRDTASEII"/>
</dbReference>
<evidence type="ECO:0000259" key="4">
    <source>
        <dbReference type="Pfam" id="PF07992"/>
    </source>
</evidence>
<keyword evidence="2" id="KW-0285">Flavoprotein</keyword>
<dbReference type="PANTHER" id="PTHR48105">
    <property type="entry name" value="THIOREDOXIN REDUCTASE 1-RELATED-RELATED"/>
    <property type="match status" value="1"/>
</dbReference>
<dbReference type="AlphaFoldDB" id="A0A2M8J128"/>
<dbReference type="OrthoDB" id="9786503at2"/>